<dbReference type="InParanoid" id="G4T8Q5"/>
<evidence type="ECO:0000313" key="4">
    <source>
        <dbReference type="EMBL" id="CCA67714.1"/>
    </source>
</evidence>
<dbReference type="OrthoDB" id="2526171at2759"/>
<sequence>MARFNLLWFAATFALHTARAQQATTTAVCGSQYGWMNNNRGQSPCLVAAYLQGACGDGEWTVPALPSTTGQQLAYDSPTNATQSLCTCSAAVYNLMSACAACQGGGWRLFAPWATQCTSANLLTLPNSFPTNIPVPSDTTIPAYAAKDPRTWSDGRFNLVEAQAIAQNITSNTVTSSTSAPTTASSSGTSPSGSSTSNNSNTGAIVGGVVGGVLGLALIAVLLTWLICGKQVQRRFDPQGNAEMAYEKPDVLGRAFTTPKQPSIIAPVPVRPIPTANFESYMSTTTGTSHHGDVSGYTHLTGTPNQPLSRSNTTSSRAMTLFRRVTSAVPWRSHSKTTSRTSVGSGTVMTSNVGTLSPIPHGGSDLGHGNVSRQNTIRDIPDPVPFTIPAPANDSLRNYPIAEEPSTSHGFPSAAEEKRRLNPPGYSNPPPAVVAPWIKGDQVRYTSQNPTANTPNSLLDNSAVATRATSSPESQTLSHHNQQQQQQQDAQRLQRPQMTVRPVSDVLSGSVPSNILLPSPTENDVSQGASSGIIDSSPLVARPPVPMQNMRFVVTNPEKDVEM</sequence>
<dbReference type="AlphaFoldDB" id="G4T8Q5"/>
<keyword evidence="2" id="KW-0812">Transmembrane</keyword>
<evidence type="ECO:0000256" key="3">
    <source>
        <dbReference type="SAM" id="SignalP"/>
    </source>
</evidence>
<feature type="compositionally biased region" description="Low complexity" evidence="1">
    <location>
        <begin position="336"/>
        <end position="355"/>
    </location>
</feature>
<dbReference type="STRING" id="1109443.G4T8Q5"/>
<keyword evidence="2" id="KW-0472">Membrane</keyword>
<comment type="caution">
    <text evidence="4">The sequence shown here is derived from an EMBL/GenBank/DDBJ whole genome shotgun (WGS) entry which is preliminary data.</text>
</comment>
<feature type="region of interest" description="Disordered" evidence="1">
    <location>
        <begin position="172"/>
        <end position="199"/>
    </location>
</feature>
<evidence type="ECO:0000313" key="5">
    <source>
        <dbReference type="Proteomes" id="UP000007148"/>
    </source>
</evidence>
<feature type="chain" id="PRO_5003468481" evidence="3">
    <location>
        <begin position="21"/>
        <end position="563"/>
    </location>
</feature>
<organism evidence="4 5">
    <name type="scientific">Serendipita indica (strain DSM 11827)</name>
    <name type="common">Root endophyte fungus</name>
    <name type="synonym">Piriformospora indica</name>
    <dbReference type="NCBI Taxonomy" id="1109443"/>
    <lineage>
        <taxon>Eukaryota</taxon>
        <taxon>Fungi</taxon>
        <taxon>Dikarya</taxon>
        <taxon>Basidiomycota</taxon>
        <taxon>Agaricomycotina</taxon>
        <taxon>Agaricomycetes</taxon>
        <taxon>Sebacinales</taxon>
        <taxon>Serendipitaceae</taxon>
        <taxon>Serendipita</taxon>
    </lineage>
</organism>
<dbReference type="EMBL" id="CAFZ01000018">
    <property type="protein sequence ID" value="CCA67714.1"/>
    <property type="molecule type" value="Genomic_DNA"/>
</dbReference>
<feature type="region of interest" description="Disordered" evidence="1">
    <location>
        <begin position="504"/>
        <end position="544"/>
    </location>
</feature>
<dbReference type="HOGENOM" id="CLU_484067_0_0_1"/>
<keyword evidence="2" id="KW-1133">Transmembrane helix</keyword>
<keyword evidence="5" id="KW-1185">Reference proteome</keyword>
<feature type="region of interest" description="Disordered" evidence="1">
    <location>
        <begin position="331"/>
        <end position="488"/>
    </location>
</feature>
<feature type="compositionally biased region" description="Polar residues" evidence="1">
    <location>
        <begin position="444"/>
        <end position="481"/>
    </location>
</feature>
<feature type="transmembrane region" description="Helical" evidence="2">
    <location>
        <begin position="204"/>
        <end position="228"/>
    </location>
</feature>
<protein>
    <submittedName>
        <fullName evidence="4">Uncharacterized protein</fullName>
    </submittedName>
</protein>
<dbReference type="eggNOG" id="ENOG502SDYH">
    <property type="taxonomic scope" value="Eukaryota"/>
</dbReference>
<gene>
    <name evidence="4" type="ORF">PIIN_01541</name>
</gene>
<name>G4T8Q5_SERID</name>
<evidence type="ECO:0000256" key="1">
    <source>
        <dbReference type="SAM" id="MobiDB-lite"/>
    </source>
</evidence>
<accession>G4T8Q5</accession>
<feature type="signal peptide" evidence="3">
    <location>
        <begin position="1"/>
        <end position="20"/>
    </location>
</feature>
<dbReference type="Proteomes" id="UP000007148">
    <property type="component" value="Unassembled WGS sequence"/>
</dbReference>
<reference evidence="4 5" key="1">
    <citation type="journal article" date="2011" name="PLoS Pathog.">
        <title>Endophytic Life Strategies Decoded by Genome and Transcriptome Analyses of the Mutualistic Root Symbiont Piriformospora indica.</title>
        <authorList>
            <person name="Zuccaro A."/>
            <person name="Lahrmann U."/>
            <person name="Guldener U."/>
            <person name="Langen G."/>
            <person name="Pfiffi S."/>
            <person name="Biedenkopf D."/>
            <person name="Wong P."/>
            <person name="Samans B."/>
            <person name="Grimm C."/>
            <person name="Basiewicz M."/>
            <person name="Murat C."/>
            <person name="Martin F."/>
            <person name="Kogel K.H."/>
        </authorList>
    </citation>
    <scope>NUCLEOTIDE SEQUENCE [LARGE SCALE GENOMIC DNA]</scope>
    <source>
        <strain evidence="4 5">DSM 11827</strain>
    </source>
</reference>
<evidence type="ECO:0000256" key="2">
    <source>
        <dbReference type="SAM" id="Phobius"/>
    </source>
</evidence>
<keyword evidence="3" id="KW-0732">Signal</keyword>
<proteinExistence type="predicted"/>
<feature type="compositionally biased region" description="Polar residues" evidence="1">
    <location>
        <begin position="520"/>
        <end position="534"/>
    </location>
</feature>